<dbReference type="AlphaFoldDB" id="A0A7R8YSQ2"/>
<dbReference type="GO" id="GO:0006338">
    <property type="term" value="P:chromatin remodeling"/>
    <property type="evidence" value="ECO:0007669"/>
    <property type="project" value="TreeGrafter"/>
</dbReference>
<keyword evidence="3" id="KW-0539">Nucleus</keyword>
<sequence length="157" mass="17389">MEMESFYGATLTVDEPVAQFDVSDEEKVLADQKLIIKQIMLGADAVDGEFNVVEAETQNVDGEIIKIPIAVLKAGETRSLKPNIEFPASSVQFKLVKGIGPVYIHGQHIVNDTEGEEDYMYDKDDVEECEEEELECGFKAPRAPNANGKKANSHKKK</sequence>
<evidence type="ECO:0000256" key="3">
    <source>
        <dbReference type="ARBA" id="ARBA00023242"/>
    </source>
</evidence>
<evidence type="ECO:0000313" key="6">
    <source>
        <dbReference type="EMBL" id="CAD7084097.1"/>
    </source>
</evidence>
<organism evidence="6 7">
    <name type="scientific">Hermetia illucens</name>
    <name type="common">Black soldier fly</name>
    <dbReference type="NCBI Taxonomy" id="343691"/>
    <lineage>
        <taxon>Eukaryota</taxon>
        <taxon>Metazoa</taxon>
        <taxon>Ecdysozoa</taxon>
        <taxon>Arthropoda</taxon>
        <taxon>Hexapoda</taxon>
        <taxon>Insecta</taxon>
        <taxon>Pterygota</taxon>
        <taxon>Neoptera</taxon>
        <taxon>Endopterygota</taxon>
        <taxon>Diptera</taxon>
        <taxon>Brachycera</taxon>
        <taxon>Stratiomyomorpha</taxon>
        <taxon>Stratiomyidae</taxon>
        <taxon>Hermetiinae</taxon>
        <taxon>Hermetia</taxon>
    </lineage>
</organism>
<gene>
    <name evidence="6" type="ORF">HERILL_LOCUS7009</name>
</gene>
<dbReference type="InterPro" id="IPR036824">
    <property type="entry name" value="Nucleoplasmin_core_dom_sf"/>
</dbReference>
<dbReference type="InParanoid" id="A0A7R8YSQ2"/>
<feature type="domain" description="Nucleoplasmin core" evidence="5">
    <location>
        <begin position="6"/>
        <end position="110"/>
    </location>
</feature>
<evidence type="ECO:0000256" key="1">
    <source>
        <dbReference type="ARBA" id="ARBA00004123"/>
    </source>
</evidence>
<dbReference type="EMBL" id="LR899011">
    <property type="protein sequence ID" value="CAD7084097.1"/>
    <property type="molecule type" value="Genomic_DNA"/>
</dbReference>
<name>A0A7R8YSQ2_HERIL</name>
<dbReference type="FunCoup" id="A0A7R8YSQ2">
    <property type="interactions" value="747"/>
</dbReference>
<proteinExistence type="inferred from homology"/>
<comment type="similarity">
    <text evidence="2">Belongs to the nucleoplasmin family.</text>
</comment>
<dbReference type="GO" id="GO:0005654">
    <property type="term" value="C:nucleoplasm"/>
    <property type="evidence" value="ECO:0007669"/>
    <property type="project" value="TreeGrafter"/>
</dbReference>
<dbReference type="PANTHER" id="PTHR22747:SF18">
    <property type="entry name" value="GEO09167P1-RELATED"/>
    <property type="match status" value="1"/>
</dbReference>
<protein>
    <recommendedName>
        <fullName evidence="5">Nucleoplasmin core domain-containing protein</fullName>
    </recommendedName>
</protein>
<comment type="subcellular location">
    <subcellularLocation>
        <location evidence="1">Nucleus</location>
    </subcellularLocation>
</comment>
<dbReference type="InterPro" id="IPR024057">
    <property type="entry name" value="Nucleoplasmin_core_dom"/>
</dbReference>
<evidence type="ECO:0000256" key="2">
    <source>
        <dbReference type="ARBA" id="ARBA00010744"/>
    </source>
</evidence>
<dbReference type="Gene3D" id="2.60.120.340">
    <property type="entry name" value="Nucleoplasmin core domain"/>
    <property type="match status" value="1"/>
</dbReference>
<feature type="region of interest" description="Disordered" evidence="4">
    <location>
        <begin position="135"/>
        <end position="157"/>
    </location>
</feature>
<dbReference type="PANTHER" id="PTHR22747">
    <property type="entry name" value="NUCLEOPLASMIN"/>
    <property type="match status" value="1"/>
</dbReference>
<accession>A0A7R8YSQ2</accession>
<dbReference type="SUPFAM" id="SSF69203">
    <property type="entry name" value="Nucleoplasmin-like core domain"/>
    <property type="match status" value="1"/>
</dbReference>
<dbReference type="GO" id="GO:0005730">
    <property type="term" value="C:nucleolus"/>
    <property type="evidence" value="ECO:0007669"/>
    <property type="project" value="TreeGrafter"/>
</dbReference>
<dbReference type="GO" id="GO:0005737">
    <property type="term" value="C:cytoplasm"/>
    <property type="evidence" value="ECO:0007669"/>
    <property type="project" value="TreeGrafter"/>
</dbReference>
<dbReference type="OMA" id="FNDGEIY"/>
<dbReference type="InterPro" id="IPR004301">
    <property type="entry name" value="Nucleoplasmin"/>
</dbReference>
<dbReference type="Proteomes" id="UP000594454">
    <property type="component" value="Chromosome 3"/>
</dbReference>
<evidence type="ECO:0000313" key="7">
    <source>
        <dbReference type="Proteomes" id="UP000594454"/>
    </source>
</evidence>
<evidence type="ECO:0000259" key="5">
    <source>
        <dbReference type="Pfam" id="PF03066"/>
    </source>
</evidence>
<reference evidence="6 7" key="1">
    <citation type="submission" date="2020-11" db="EMBL/GenBank/DDBJ databases">
        <authorList>
            <person name="Wallbank WR R."/>
            <person name="Pardo Diaz C."/>
            <person name="Kozak K."/>
            <person name="Martin S."/>
            <person name="Jiggins C."/>
            <person name="Moest M."/>
            <person name="Warren A I."/>
            <person name="Generalovic N T."/>
            <person name="Byers J.R.P. K."/>
            <person name="Montejo-Kovacevich G."/>
            <person name="Yen C E."/>
        </authorList>
    </citation>
    <scope>NUCLEOTIDE SEQUENCE [LARGE SCALE GENOMIC DNA]</scope>
</reference>
<dbReference type="GO" id="GO:0003682">
    <property type="term" value="F:chromatin binding"/>
    <property type="evidence" value="ECO:0007669"/>
    <property type="project" value="TreeGrafter"/>
</dbReference>
<dbReference type="GO" id="GO:0003723">
    <property type="term" value="F:RNA binding"/>
    <property type="evidence" value="ECO:0007669"/>
    <property type="project" value="TreeGrafter"/>
</dbReference>
<dbReference type="GO" id="GO:0042393">
    <property type="term" value="F:histone binding"/>
    <property type="evidence" value="ECO:0007669"/>
    <property type="project" value="TreeGrafter"/>
</dbReference>
<dbReference type="OrthoDB" id="6075101at2759"/>
<dbReference type="Pfam" id="PF03066">
    <property type="entry name" value="Nucleoplasmin"/>
    <property type="match status" value="1"/>
</dbReference>
<evidence type="ECO:0000256" key="4">
    <source>
        <dbReference type="SAM" id="MobiDB-lite"/>
    </source>
</evidence>
<keyword evidence="7" id="KW-1185">Reference proteome</keyword>